<keyword evidence="1" id="KW-1133">Transmembrane helix</keyword>
<keyword evidence="1" id="KW-0472">Membrane</keyword>
<dbReference type="Proteomes" id="UP001529340">
    <property type="component" value="Unassembled WGS sequence"/>
</dbReference>
<organism evidence="2 3">
    <name type="scientific">Amedibacillus dolichus</name>
    <dbReference type="NCBI Taxonomy" id="31971"/>
    <lineage>
        <taxon>Bacteria</taxon>
        <taxon>Bacillati</taxon>
        <taxon>Bacillota</taxon>
        <taxon>Erysipelotrichia</taxon>
        <taxon>Erysipelotrichales</taxon>
        <taxon>Erysipelotrichaceae</taxon>
        <taxon>Amedibacillus</taxon>
    </lineage>
</organism>
<keyword evidence="1" id="KW-0812">Transmembrane</keyword>
<feature type="transmembrane region" description="Helical" evidence="1">
    <location>
        <begin position="98"/>
        <end position="117"/>
    </location>
</feature>
<dbReference type="RefSeq" id="WP_289608480.1">
    <property type="nucleotide sequence ID" value="NZ_JAUDCG010000065.1"/>
</dbReference>
<protein>
    <submittedName>
        <fullName evidence="2">Uncharacterized protein</fullName>
    </submittedName>
</protein>
<dbReference type="EMBL" id="JAUDCG010000065">
    <property type="protein sequence ID" value="MDM8158053.1"/>
    <property type="molecule type" value="Genomic_DNA"/>
</dbReference>
<keyword evidence="3" id="KW-1185">Reference proteome</keyword>
<gene>
    <name evidence="2" type="ORF">QUV96_10475</name>
</gene>
<name>A0ABT7UGD6_9FIRM</name>
<reference evidence="2" key="1">
    <citation type="submission" date="2023-06" db="EMBL/GenBank/DDBJ databases">
        <title>Identification and characterization of horizontal gene transfer across gut microbiota members of farm animals based on homology search.</title>
        <authorList>
            <person name="Schwarzerova J."/>
            <person name="Nykrynova M."/>
            <person name="Jureckova K."/>
            <person name="Cejkova D."/>
            <person name="Rychlik I."/>
        </authorList>
    </citation>
    <scope>NUCLEOTIDE SEQUENCE</scope>
    <source>
        <strain evidence="2">ET39</strain>
    </source>
</reference>
<reference evidence="2" key="2">
    <citation type="submission" date="2023-06" db="EMBL/GenBank/DDBJ databases">
        <authorList>
            <person name="Zeman M."/>
            <person name="Kubasova T."/>
            <person name="Jahodarova E."/>
            <person name="Nykrynova M."/>
            <person name="Rychlik I."/>
        </authorList>
    </citation>
    <scope>NUCLEOTIDE SEQUENCE</scope>
    <source>
        <strain evidence="2">ET39</strain>
    </source>
</reference>
<evidence type="ECO:0000313" key="3">
    <source>
        <dbReference type="Proteomes" id="UP001529340"/>
    </source>
</evidence>
<evidence type="ECO:0000256" key="1">
    <source>
        <dbReference type="SAM" id="Phobius"/>
    </source>
</evidence>
<proteinExistence type="predicted"/>
<accession>A0ABT7UGD6</accession>
<comment type="caution">
    <text evidence="2">The sequence shown here is derived from an EMBL/GenBank/DDBJ whole genome shotgun (WGS) entry which is preliminary data.</text>
</comment>
<evidence type="ECO:0000313" key="2">
    <source>
        <dbReference type="EMBL" id="MDM8158053.1"/>
    </source>
</evidence>
<sequence>MEYKYKAPRQIDGFFHDQQKVRWGYVRRRQTELLGEVRKKNRLQTKDILTSDDGAQLVVEPLKKKLGFFERIKGYLPCQDEEGHTGYLQVVERSVVRIALLLVVLLLVLATSFYLLFQAARPADDTPIRIASGEMYNPNPENIRLPGITEVHAQAGSTRVSQLLLNVEGNAYNLTYTITLNETGEELYVSQPIPPGYGVREFDMERTLEAGSYPITIHVASSALESDESESSAAYNAGELAATLIVR</sequence>